<reference evidence="2 5" key="2">
    <citation type="submission" date="2018-07" db="EMBL/GenBank/DDBJ databases">
        <title>Genomic Encyclopedia of Archaeal and Bacterial Type Strains, Phase II (KMG-II): from individual species to whole genera.</title>
        <authorList>
            <person name="Goeker M."/>
        </authorList>
    </citation>
    <scope>NUCLEOTIDE SEQUENCE [LARGE SCALE GENOMIC DNA]</scope>
    <source>
        <strain evidence="2 5">JA575</strain>
    </source>
</reference>
<protein>
    <submittedName>
        <fullName evidence="2">Glycosyltransferase involved in cell wall biosynthesis</fullName>
    </submittedName>
    <submittedName>
        <fullName evidence="3">Glycosyltransferase involved in cell wall bisynthesis</fullName>
    </submittedName>
</protein>
<dbReference type="EMBL" id="QRDT01000005">
    <property type="protein sequence ID" value="RED37989.1"/>
    <property type="molecule type" value="Genomic_DNA"/>
</dbReference>
<dbReference type="Proteomes" id="UP000256343">
    <property type="component" value="Unassembled WGS sequence"/>
</dbReference>
<evidence type="ECO:0000313" key="2">
    <source>
        <dbReference type="EMBL" id="RED37989.1"/>
    </source>
</evidence>
<dbReference type="GO" id="GO:0016757">
    <property type="term" value="F:glycosyltransferase activity"/>
    <property type="evidence" value="ECO:0007669"/>
    <property type="project" value="TreeGrafter"/>
</dbReference>
<name>A0A336JR00_9BRAD</name>
<dbReference type="Pfam" id="PF13579">
    <property type="entry name" value="Glyco_trans_4_4"/>
    <property type="match status" value="1"/>
</dbReference>
<dbReference type="EMBL" id="UFQQ01000005">
    <property type="protein sequence ID" value="SSW90014.1"/>
    <property type="molecule type" value="Genomic_DNA"/>
</dbReference>
<dbReference type="InterPro" id="IPR050194">
    <property type="entry name" value="Glycosyltransferase_grp1"/>
</dbReference>
<evidence type="ECO:0000313" key="3">
    <source>
        <dbReference type="EMBL" id="SSW90014.1"/>
    </source>
</evidence>
<keyword evidence="3" id="KW-0808">Transferase</keyword>
<proteinExistence type="predicted"/>
<organism evidence="3 4">
    <name type="scientific">Rhodopseudomonas pentothenatexigens</name>
    <dbReference type="NCBI Taxonomy" id="999699"/>
    <lineage>
        <taxon>Bacteria</taxon>
        <taxon>Pseudomonadati</taxon>
        <taxon>Pseudomonadota</taxon>
        <taxon>Alphaproteobacteria</taxon>
        <taxon>Hyphomicrobiales</taxon>
        <taxon>Nitrobacteraceae</taxon>
        <taxon>Rhodopseudomonas</taxon>
    </lineage>
</organism>
<dbReference type="SUPFAM" id="SSF53756">
    <property type="entry name" value="UDP-Glycosyltransferase/glycogen phosphorylase"/>
    <property type="match status" value="1"/>
</dbReference>
<accession>A0A336JR00</accession>
<gene>
    <name evidence="2" type="ORF">BJ125_10568</name>
    <name evidence="3" type="ORF">SAMN05892882_10568</name>
</gene>
<dbReference type="Pfam" id="PF13692">
    <property type="entry name" value="Glyco_trans_1_4"/>
    <property type="match status" value="1"/>
</dbReference>
<keyword evidence="5" id="KW-1185">Reference proteome</keyword>
<evidence type="ECO:0000259" key="1">
    <source>
        <dbReference type="Pfam" id="PF13579"/>
    </source>
</evidence>
<dbReference type="Gene3D" id="3.40.50.2000">
    <property type="entry name" value="Glycogen Phosphorylase B"/>
    <property type="match status" value="2"/>
</dbReference>
<dbReference type="AlphaFoldDB" id="A0A336JR00"/>
<dbReference type="RefSeq" id="WP_167443132.1">
    <property type="nucleotide sequence ID" value="NZ_QRDT01000005.1"/>
</dbReference>
<sequence length="376" mass="41508">MQPASESERPDLSTIRRTVLVYWGSRGGGSLVTLRLATKLAEEIGDDRVTLSLRRSNAELDDFERSGLPLRLVDIPSYRRLLTNPIGVLRDLDRHAEELAQTRPDFAVFTMNFPLAWPFIHLLQRRGIAVVFVAHDADPHPGDYARSWQRATQTLLLGFADRIVTLSGAVHDVLARRWPRRAARLRRIPLESFLPQRRAGGGARGAGPVRLLFIGRLIQYKGLDTLAEALAPLRDRSDWSLTIAGDGPLAAEVRRLFAGWPQVTLRIGWLTASDFDEALTANDALLCPYVEASQSGVVAEALTFGLPSLVMPNGALPDQVGDGRAGLVAKAATAAAFRAVILRVLEQPEQLQALSRGCSALLEERRATRLWDRFAY</sequence>
<dbReference type="InterPro" id="IPR028098">
    <property type="entry name" value="Glyco_trans_4-like_N"/>
</dbReference>
<feature type="domain" description="Glycosyltransferase subfamily 4-like N-terminal" evidence="1">
    <location>
        <begin position="27"/>
        <end position="190"/>
    </location>
</feature>
<reference evidence="3 4" key="1">
    <citation type="submission" date="2017-08" db="EMBL/GenBank/DDBJ databases">
        <authorList>
            <person name="de Groot N.N."/>
        </authorList>
    </citation>
    <scope>NUCLEOTIDE SEQUENCE [LARGE SCALE GENOMIC DNA]</scope>
    <source>
        <strain evidence="3 4">JA575</strain>
    </source>
</reference>
<evidence type="ECO:0000313" key="4">
    <source>
        <dbReference type="Proteomes" id="UP000252631"/>
    </source>
</evidence>
<dbReference type="CDD" id="cd03801">
    <property type="entry name" value="GT4_PimA-like"/>
    <property type="match status" value="1"/>
</dbReference>
<dbReference type="PANTHER" id="PTHR45947">
    <property type="entry name" value="SULFOQUINOVOSYL TRANSFERASE SQD2"/>
    <property type="match status" value="1"/>
</dbReference>
<evidence type="ECO:0000313" key="5">
    <source>
        <dbReference type="Proteomes" id="UP000256343"/>
    </source>
</evidence>
<dbReference type="Proteomes" id="UP000252631">
    <property type="component" value="Unassembled WGS sequence"/>
</dbReference>
<dbReference type="PANTHER" id="PTHR45947:SF3">
    <property type="entry name" value="SULFOQUINOVOSYL TRANSFERASE SQD2"/>
    <property type="match status" value="1"/>
</dbReference>